<dbReference type="Pfam" id="PF02894">
    <property type="entry name" value="GFO_IDH_MocA_C"/>
    <property type="match status" value="1"/>
</dbReference>
<dbReference type="FunFam" id="3.30.420.110:FF:000024">
    <property type="entry name" value="DNA mismatch repair protein MSH4"/>
    <property type="match status" value="1"/>
</dbReference>
<evidence type="ECO:0000256" key="1">
    <source>
        <dbReference type="ARBA" id="ARBA00022741"/>
    </source>
</evidence>
<dbReference type="EMBL" id="LR881469">
    <property type="protein sequence ID" value="CAD5328218.1"/>
    <property type="molecule type" value="Genomic_DNA"/>
</dbReference>
<evidence type="ECO:0000256" key="2">
    <source>
        <dbReference type="ARBA" id="ARBA00022840"/>
    </source>
</evidence>
<dbReference type="InterPro" id="IPR007696">
    <property type="entry name" value="DNA_mismatch_repair_MutS_core"/>
</dbReference>
<feature type="domain" description="DNA mismatch repair protein MutS core" evidence="4">
    <location>
        <begin position="601"/>
        <end position="942"/>
    </location>
</feature>
<sequence>MADVKDSVITKYGIVGIGMMGREHLINLHHLRDQGLAVVCIADPHPPSQLLAIELAQSFGWELKVFSGHEELLKSELCDVIVVSSPNMTHHQILMDIINYSKPHHVLVEKPLCTTVADCKQVLEAAKKRSDMVVQVGLEYRYMPPVAKLIEQVKGRDFGNVKMVAIREHRFPFLVKVNNWNRFNVNTGGTLVEKCCHFFDLMRLFAGANPVCVMASGGMDVNHKDEVYGGKVPDIIDNAYVIIEFDNGCRGMLDLCMFAEGSKNEQEISVTGDIGKGEALVPEGIVRSGSRIGGREHVQTIKAEDERIKYEGLHHGSSYLEHLTFLSAIRGEGIAAVDLEDGLMAVAMGVAAQLSIQERRYVTIDEPVYEIKIGVVECKPIDRIHSGALLPSFSELVYLSLNFQILICGVKMEDDGGERSSFVAGLIENRAKEVGMAAFDLRSASLHLSQYIETSSSYQNTKTLLRFYDPSVIIVPPNKLAADGMVGVSELVDRCYSTVRKVVFARGCFDDTKGAVLIQNLAAEEPLALGLDTYYKQHYLSLAAAAATIKWIEAEKGVIVTNHSLTVTFNGSFDHMNIDATSVENLELIDPFHNALLGTSNKKRSLFQMFKTTKTAGGTRLLRANLLQPLKDIETINTRLDCLDELMSNEQLFFGLSQVLRKFPKETDRVLCHFCFKPKKVTEAVIGFENTRKSQNMISSIILLKTALDALPILAKVLKDAKCFLLANVYKSVCENDRYASIRKKIGEVIDDDVLHARVPFVARTQQCFALKAGIDGFLDIARRTFCDTSEAIHNLASKYREEFNLPNLKLPFNNRQGFFFRIPQKEIQGKLPNKFTQVVKHGKNIHCSSLELASLNVRNKSAAGECFIRTETCLEALMDAIREDISALTLLAEVLCLLDMIVNSFAHTISTKPVDRYSRPELTDSGPLAIDAGRHPILESIHNDFVSNSIFMSEATNMLVVMGPNMSGKSTYLQQVCLVVILAQIGCYVPARFATIRVVDRILTRMGTMDNLESNSSTFMTEMRETAFIMQNVTNRSLIVMDELGRATSSSDGLAMAWSCCEYLLSLKAYTVFATHMDSLAELATIYPNVKVLHFYVDIRDNRLDFKFQLRDGTLHVPHYGLLLAEVAGLPSTVIDTARIITKRITDKENKRIELNCGKHHEIHRIYRVAQRLICLKYSRQTEDSIRQALQNLKESFTEERL</sequence>
<dbReference type="InterPro" id="IPR000683">
    <property type="entry name" value="Gfo/Idh/MocA-like_OxRdtase_N"/>
</dbReference>
<dbReference type="SMART" id="SM00534">
    <property type="entry name" value="MUTSac"/>
    <property type="match status" value="1"/>
</dbReference>
<proteinExistence type="predicted"/>
<dbReference type="GO" id="GO:0006298">
    <property type="term" value="P:mismatch repair"/>
    <property type="evidence" value="ECO:0007669"/>
    <property type="project" value="InterPro"/>
</dbReference>
<dbReference type="FunFam" id="1.10.1420.10:FF:000012">
    <property type="entry name" value="DNA mismatch repair protein MSH4"/>
    <property type="match status" value="1"/>
</dbReference>
<dbReference type="InterPro" id="IPR004104">
    <property type="entry name" value="Gfo/Idh/MocA-like_OxRdtase_C"/>
</dbReference>
<dbReference type="Gene3D" id="3.30.420.110">
    <property type="entry name" value="MutS, connector domain"/>
    <property type="match status" value="1"/>
</dbReference>
<evidence type="ECO:0000313" key="6">
    <source>
        <dbReference type="EMBL" id="CAD5328218.1"/>
    </source>
</evidence>
<gene>
    <name evidence="6" type="ORF">AT9943_LOCUS15878</name>
</gene>
<dbReference type="Gene3D" id="3.40.50.300">
    <property type="entry name" value="P-loop containing nucleotide triphosphate hydrolases"/>
    <property type="match status" value="1"/>
</dbReference>
<name>A0A7G2EY61_ARATH</name>
<dbReference type="InterPro" id="IPR050424">
    <property type="entry name" value="Gfo-Idh-MocA_inositol_DH"/>
</dbReference>
<dbReference type="FunFam" id="3.40.50.300:FF:001249">
    <property type="entry name" value="DNA mismatch repair protein MSH4"/>
    <property type="match status" value="1"/>
</dbReference>
<dbReference type="Gene3D" id="3.30.360.10">
    <property type="entry name" value="Dihydrodipicolinate Reductase, domain 2"/>
    <property type="match status" value="1"/>
</dbReference>
<dbReference type="Pfam" id="PF00488">
    <property type="entry name" value="MutS_V"/>
    <property type="match status" value="1"/>
</dbReference>
<keyword evidence="2" id="KW-0067">ATP-binding</keyword>
<accession>A0A7G2EY61</accession>
<dbReference type="SUPFAM" id="SSF48334">
    <property type="entry name" value="DNA repair protein MutS, domain III"/>
    <property type="match status" value="1"/>
</dbReference>
<dbReference type="SUPFAM" id="SSF55347">
    <property type="entry name" value="Glyceraldehyde-3-phosphate dehydrogenase-like, C-terminal domain"/>
    <property type="match status" value="1"/>
</dbReference>
<dbReference type="PANTHER" id="PTHR43593">
    <property type="match status" value="1"/>
</dbReference>
<keyword evidence="3" id="KW-0238">DNA-binding</keyword>
<dbReference type="Gene3D" id="3.40.50.720">
    <property type="entry name" value="NAD(P)-binding Rossmann-like Domain"/>
    <property type="match status" value="1"/>
</dbReference>
<evidence type="ECO:0000259" key="4">
    <source>
        <dbReference type="SMART" id="SM00533"/>
    </source>
</evidence>
<evidence type="ECO:0000313" key="7">
    <source>
        <dbReference type="Proteomes" id="UP000516314"/>
    </source>
</evidence>
<dbReference type="InterPro" id="IPR000432">
    <property type="entry name" value="DNA_mismatch_repair_MutS_C"/>
</dbReference>
<dbReference type="SUPFAM" id="SSF51735">
    <property type="entry name" value="NAD(P)-binding Rossmann-fold domains"/>
    <property type="match status" value="1"/>
</dbReference>
<dbReference type="Pfam" id="PF01408">
    <property type="entry name" value="GFO_IDH_MocA"/>
    <property type="match status" value="1"/>
</dbReference>
<dbReference type="SUPFAM" id="SSF52540">
    <property type="entry name" value="P-loop containing nucleoside triphosphate hydrolases"/>
    <property type="match status" value="1"/>
</dbReference>
<dbReference type="InterPro" id="IPR027417">
    <property type="entry name" value="P-loop_NTPase"/>
</dbReference>
<dbReference type="Pfam" id="PF05192">
    <property type="entry name" value="MutS_III"/>
    <property type="match status" value="1"/>
</dbReference>
<organism evidence="6 7">
    <name type="scientific">Arabidopsis thaliana</name>
    <name type="common">Mouse-ear cress</name>
    <dbReference type="NCBI Taxonomy" id="3702"/>
    <lineage>
        <taxon>Eukaryota</taxon>
        <taxon>Viridiplantae</taxon>
        <taxon>Streptophyta</taxon>
        <taxon>Embryophyta</taxon>
        <taxon>Tracheophyta</taxon>
        <taxon>Spermatophyta</taxon>
        <taxon>Magnoliopsida</taxon>
        <taxon>eudicotyledons</taxon>
        <taxon>Gunneridae</taxon>
        <taxon>Pentapetalae</taxon>
        <taxon>rosids</taxon>
        <taxon>malvids</taxon>
        <taxon>Brassicales</taxon>
        <taxon>Brassicaceae</taxon>
        <taxon>Camelineae</taxon>
        <taxon>Arabidopsis</taxon>
    </lineage>
</organism>
<reference evidence="6 7" key="1">
    <citation type="submission" date="2020-09" db="EMBL/GenBank/DDBJ databases">
        <authorList>
            <person name="Ashkenazy H."/>
        </authorList>
    </citation>
    <scope>NUCLEOTIDE SEQUENCE [LARGE SCALE GENOMIC DNA]</scope>
    <source>
        <strain evidence="7">cv. Cdm-0</strain>
    </source>
</reference>
<evidence type="ECO:0000256" key="3">
    <source>
        <dbReference type="ARBA" id="ARBA00023125"/>
    </source>
</evidence>
<dbReference type="InterPro" id="IPR036291">
    <property type="entry name" value="NAD(P)-bd_dom_sf"/>
</dbReference>
<dbReference type="PANTHER" id="PTHR43593:SF1">
    <property type="entry name" value="INOSITOL 2-DEHYDROGENASE"/>
    <property type="match status" value="1"/>
</dbReference>
<dbReference type="GO" id="GO:0005524">
    <property type="term" value="F:ATP binding"/>
    <property type="evidence" value="ECO:0007669"/>
    <property type="project" value="UniProtKB-KW"/>
</dbReference>
<dbReference type="FunFam" id="1.10.1420.10:FF:000011">
    <property type="entry name" value="DNA mismatch repair protein MSH4"/>
    <property type="match status" value="1"/>
</dbReference>
<dbReference type="SMART" id="SM00533">
    <property type="entry name" value="MUTSd"/>
    <property type="match status" value="1"/>
</dbReference>
<dbReference type="Gene3D" id="1.10.1420.10">
    <property type="match status" value="2"/>
</dbReference>
<feature type="domain" description="DNA mismatch repair proteins mutS family" evidence="5">
    <location>
        <begin position="957"/>
        <end position="1144"/>
    </location>
</feature>
<evidence type="ECO:0000259" key="5">
    <source>
        <dbReference type="SMART" id="SM00534"/>
    </source>
</evidence>
<dbReference type="InterPro" id="IPR007861">
    <property type="entry name" value="DNA_mismatch_repair_MutS_clamp"/>
</dbReference>
<protein>
    <submittedName>
        <fullName evidence="6">(thale cress) hypothetical protein</fullName>
    </submittedName>
</protein>
<dbReference type="InterPro" id="IPR036678">
    <property type="entry name" value="MutS_con_dom_sf"/>
</dbReference>
<dbReference type="Pfam" id="PF05190">
    <property type="entry name" value="MutS_IV"/>
    <property type="match status" value="1"/>
</dbReference>
<dbReference type="Proteomes" id="UP000516314">
    <property type="component" value="Chromosome 4"/>
</dbReference>
<dbReference type="AlphaFoldDB" id="A0A7G2EY61"/>
<dbReference type="GO" id="GO:0030983">
    <property type="term" value="F:mismatched DNA binding"/>
    <property type="evidence" value="ECO:0007669"/>
    <property type="project" value="InterPro"/>
</dbReference>
<dbReference type="InterPro" id="IPR036187">
    <property type="entry name" value="DNA_mismatch_repair_MutS_sf"/>
</dbReference>
<keyword evidence="1" id="KW-0547">Nucleotide-binding</keyword>